<evidence type="ECO:0000256" key="4">
    <source>
        <dbReference type="PROSITE-ProRule" id="PRU00335"/>
    </source>
</evidence>
<accession>A0A7W8AA48</accession>
<keyword evidence="1" id="KW-0805">Transcription regulation</keyword>
<comment type="caution">
    <text evidence="6">The sequence shown here is derived from an EMBL/GenBank/DDBJ whole genome shotgun (WGS) entry which is preliminary data.</text>
</comment>
<evidence type="ECO:0000256" key="3">
    <source>
        <dbReference type="ARBA" id="ARBA00023163"/>
    </source>
</evidence>
<dbReference type="PANTHER" id="PTHR30055:SF151">
    <property type="entry name" value="TRANSCRIPTIONAL REGULATORY PROTEIN"/>
    <property type="match status" value="1"/>
</dbReference>
<dbReference type="SUPFAM" id="SSF46689">
    <property type="entry name" value="Homeodomain-like"/>
    <property type="match status" value="1"/>
</dbReference>
<dbReference type="Proteomes" id="UP000568380">
    <property type="component" value="Unassembled WGS sequence"/>
</dbReference>
<dbReference type="RefSeq" id="WP_184970695.1">
    <property type="nucleotide sequence ID" value="NZ_JACHIN010000013.1"/>
</dbReference>
<evidence type="ECO:0000313" key="6">
    <source>
        <dbReference type="EMBL" id="MBB5082457.1"/>
    </source>
</evidence>
<dbReference type="PROSITE" id="PS50977">
    <property type="entry name" value="HTH_TETR_2"/>
    <property type="match status" value="1"/>
</dbReference>
<dbReference type="AlphaFoldDB" id="A0A7W8AA48"/>
<evidence type="ECO:0000256" key="1">
    <source>
        <dbReference type="ARBA" id="ARBA00023015"/>
    </source>
</evidence>
<dbReference type="InterPro" id="IPR009057">
    <property type="entry name" value="Homeodomain-like_sf"/>
</dbReference>
<feature type="DNA-binding region" description="H-T-H motif" evidence="4">
    <location>
        <begin position="34"/>
        <end position="53"/>
    </location>
</feature>
<dbReference type="GO" id="GO:0000976">
    <property type="term" value="F:transcription cis-regulatory region binding"/>
    <property type="evidence" value="ECO:0007669"/>
    <property type="project" value="TreeGrafter"/>
</dbReference>
<dbReference type="Gene3D" id="1.10.357.10">
    <property type="entry name" value="Tetracycline Repressor, domain 2"/>
    <property type="match status" value="1"/>
</dbReference>
<keyword evidence="7" id="KW-1185">Reference proteome</keyword>
<keyword evidence="2 4" id="KW-0238">DNA-binding</keyword>
<feature type="domain" description="HTH tetR-type" evidence="5">
    <location>
        <begin position="11"/>
        <end position="71"/>
    </location>
</feature>
<evidence type="ECO:0000259" key="5">
    <source>
        <dbReference type="PROSITE" id="PS50977"/>
    </source>
</evidence>
<dbReference type="PANTHER" id="PTHR30055">
    <property type="entry name" value="HTH-TYPE TRANSCRIPTIONAL REGULATOR RUTR"/>
    <property type="match status" value="1"/>
</dbReference>
<dbReference type="PRINTS" id="PR00455">
    <property type="entry name" value="HTHTETR"/>
</dbReference>
<protein>
    <submittedName>
        <fullName evidence="6">AcrR family transcriptional regulator</fullName>
    </submittedName>
</protein>
<dbReference type="Pfam" id="PF00440">
    <property type="entry name" value="TetR_N"/>
    <property type="match status" value="1"/>
</dbReference>
<dbReference type="InterPro" id="IPR001647">
    <property type="entry name" value="HTH_TetR"/>
</dbReference>
<dbReference type="GO" id="GO:0003700">
    <property type="term" value="F:DNA-binding transcription factor activity"/>
    <property type="evidence" value="ECO:0007669"/>
    <property type="project" value="TreeGrafter"/>
</dbReference>
<evidence type="ECO:0000256" key="2">
    <source>
        <dbReference type="ARBA" id="ARBA00023125"/>
    </source>
</evidence>
<organism evidence="6 7">
    <name type="scientific">Nonomuraea endophytica</name>
    <dbReference type="NCBI Taxonomy" id="714136"/>
    <lineage>
        <taxon>Bacteria</taxon>
        <taxon>Bacillati</taxon>
        <taxon>Actinomycetota</taxon>
        <taxon>Actinomycetes</taxon>
        <taxon>Streptosporangiales</taxon>
        <taxon>Streptosporangiaceae</taxon>
        <taxon>Nonomuraea</taxon>
    </lineage>
</organism>
<dbReference type="InterPro" id="IPR050109">
    <property type="entry name" value="HTH-type_TetR-like_transc_reg"/>
</dbReference>
<proteinExistence type="predicted"/>
<keyword evidence="3" id="KW-0804">Transcription</keyword>
<reference evidence="6 7" key="1">
    <citation type="submission" date="2020-08" db="EMBL/GenBank/DDBJ databases">
        <title>Genomic Encyclopedia of Type Strains, Phase IV (KMG-IV): sequencing the most valuable type-strain genomes for metagenomic binning, comparative biology and taxonomic classification.</title>
        <authorList>
            <person name="Goeker M."/>
        </authorList>
    </citation>
    <scope>NUCLEOTIDE SEQUENCE [LARGE SCALE GENOMIC DNA]</scope>
    <source>
        <strain evidence="6 7">DSM 45385</strain>
    </source>
</reference>
<name>A0A7W8AA48_9ACTN</name>
<dbReference type="EMBL" id="JACHIN010000013">
    <property type="protein sequence ID" value="MBB5082457.1"/>
    <property type="molecule type" value="Genomic_DNA"/>
</dbReference>
<evidence type="ECO:0000313" key="7">
    <source>
        <dbReference type="Proteomes" id="UP000568380"/>
    </source>
</evidence>
<sequence>MRRAPVQRRSAERVERILDAAARLLDESGYEGLSTRRVAAVTGLPIGSVYRYFRDKRELADALAARNLAAFVRRVRGRGITHWEPLVEAVVDEYLEMKRTVPGFAVVDFGANAEVAEALAEVLAVQAGLVCDSGVLLVAVEAADALLRAHHDEPHLIAETKMMLRAYLALRLDQAAPVRPETDGDEREHG</sequence>
<gene>
    <name evidence="6" type="ORF">HNR40_007952</name>
</gene>